<evidence type="ECO:0000256" key="6">
    <source>
        <dbReference type="ARBA" id="ARBA00023065"/>
    </source>
</evidence>
<protein>
    <submittedName>
        <fullName evidence="15">Putative voltage-gated ClC-type chloride channel ClcB</fullName>
    </submittedName>
</protein>
<name>A0A0E3QP05_METBA</name>
<evidence type="ECO:0000256" key="5">
    <source>
        <dbReference type="ARBA" id="ARBA00022989"/>
    </source>
</evidence>
<feature type="transmembrane region" description="Helical" evidence="13">
    <location>
        <begin position="361"/>
        <end position="383"/>
    </location>
</feature>
<keyword evidence="2" id="KW-0813">Transport</keyword>
<evidence type="ECO:0000256" key="3">
    <source>
        <dbReference type="ARBA" id="ARBA00022605"/>
    </source>
</evidence>
<keyword evidence="11" id="KW-0407">Ion channel</keyword>
<evidence type="ECO:0000256" key="7">
    <source>
        <dbReference type="ARBA" id="ARBA00023136"/>
    </source>
</evidence>
<evidence type="ECO:0000313" key="15">
    <source>
        <dbReference type="EMBL" id="AKB52165.1"/>
    </source>
</evidence>
<dbReference type="PATRIC" id="fig|1434109.4.peg.3786"/>
<dbReference type="GO" id="GO:0009086">
    <property type="term" value="P:methionine biosynthetic process"/>
    <property type="evidence" value="ECO:0007669"/>
    <property type="project" value="UniProtKB-KW"/>
</dbReference>
<dbReference type="SUPFAM" id="SSF54631">
    <property type="entry name" value="CBS-domain pair"/>
    <property type="match status" value="1"/>
</dbReference>
<comment type="subcellular location">
    <subcellularLocation>
        <location evidence="1">Membrane</location>
        <topology evidence="1">Multi-pass membrane protein</topology>
    </subcellularLocation>
</comment>
<keyword evidence="7 13" id="KW-0472">Membrane</keyword>
<dbReference type="GO" id="GO:0034707">
    <property type="term" value="C:chloride channel complex"/>
    <property type="evidence" value="ECO:0007669"/>
    <property type="project" value="UniProtKB-KW"/>
</dbReference>
<feature type="transmembrane region" description="Helical" evidence="13">
    <location>
        <begin position="296"/>
        <end position="313"/>
    </location>
</feature>
<keyword evidence="8" id="KW-0486">Methionine biosynthesis</keyword>
<evidence type="ECO:0000256" key="2">
    <source>
        <dbReference type="ARBA" id="ARBA00022448"/>
    </source>
</evidence>
<keyword evidence="12" id="KW-0129">CBS domain</keyword>
<evidence type="ECO:0000256" key="4">
    <source>
        <dbReference type="ARBA" id="ARBA00022692"/>
    </source>
</evidence>
<accession>A0A0E3QP05</accession>
<feature type="domain" description="CBS" evidence="14">
    <location>
        <begin position="478"/>
        <end position="535"/>
    </location>
</feature>
<dbReference type="PANTHER" id="PTHR43427:SF6">
    <property type="entry name" value="CHLORIDE CHANNEL PROTEIN CLC-E"/>
    <property type="match status" value="1"/>
</dbReference>
<dbReference type="InterPro" id="IPR050368">
    <property type="entry name" value="ClC-type_chloride_channel"/>
</dbReference>
<evidence type="ECO:0000256" key="1">
    <source>
        <dbReference type="ARBA" id="ARBA00004141"/>
    </source>
</evidence>
<gene>
    <name evidence="15" type="ORF">MSBRW_2912</name>
</gene>
<reference evidence="15 16" key="1">
    <citation type="submission" date="2014-07" db="EMBL/GenBank/DDBJ databases">
        <title>Methanogenic archaea and the global carbon cycle.</title>
        <authorList>
            <person name="Henriksen J.R."/>
            <person name="Luke J."/>
            <person name="Reinhart S."/>
            <person name="Benedict M.N."/>
            <person name="Youngblut N.D."/>
            <person name="Metcalf M.E."/>
            <person name="Whitaker R.J."/>
            <person name="Metcalf W.W."/>
        </authorList>
    </citation>
    <scope>NUCLEOTIDE SEQUENCE [LARGE SCALE GENOMIC DNA]</scope>
    <source>
        <strain evidence="15 16">Wiesmoor</strain>
    </source>
</reference>
<dbReference type="Gene3D" id="3.10.580.10">
    <property type="entry name" value="CBS-domain"/>
    <property type="match status" value="1"/>
</dbReference>
<dbReference type="SMART" id="SM00116">
    <property type="entry name" value="CBS"/>
    <property type="match status" value="2"/>
</dbReference>
<feature type="domain" description="CBS" evidence="14">
    <location>
        <begin position="541"/>
        <end position="599"/>
    </location>
</feature>
<feature type="transmembrane region" description="Helical" evidence="13">
    <location>
        <begin position="334"/>
        <end position="355"/>
    </location>
</feature>
<evidence type="ECO:0000256" key="8">
    <source>
        <dbReference type="ARBA" id="ARBA00023167"/>
    </source>
</evidence>
<evidence type="ECO:0000256" key="11">
    <source>
        <dbReference type="ARBA" id="ARBA00023303"/>
    </source>
</evidence>
<keyword evidence="10" id="KW-0868">Chloride</keyword>
<dbReference type="AlphaFoldDB" id="A0A0E3QP05"/>
<feature type="transmembrane region" description="Helical" evidence="13">
    <location>
        <begin position="263"/>
        <end position="284"/>
    </location>
</feature>
<organism evidence="15 16">
    <name type="scientific">Methanosarcina barkeri str. Wiesmoor</name>
    <dbReference type="NCBI Taxonomy" id="1434109"/>
    <lineage>
        <taxon>Archaea</taxon>
        <taxon>Methanobacteriati</taxon>
        <taxon>Methanobacteriota</taxon>
        <taxon>Stenosarchaea group</taxon>
        <taxon>Methanomicrobia</taxon>
        <taxon>Methanosarcinales</taxon>
        <taxon>Methanosarcinaceae</taxon>
        <taxon>Methanosarcina</taxon>
    </lineage>
</organism>
<keyword evidence="4 13" id="KW-0812">Transmembrane</keyword>
<feature type="transmembrane region" description="Helical" evidence="13">
    <location>
        <begin position="186"/>
        <end position="211"/>
    </location>
</feature>
<keyword evidence="9" id="KW-0869">Chloride channel</keyword>
<dbReference type="FunFam" id="1.10.3080.10:FF:000018">
    <property type="entry name" value="Chloride transporter, ClC family"/>
    <property type="match status" value="1"/>
</dbReference>
<dbReference type="PROSITE" id="PS51371">
    <property type="entry name" value="CBS"/>
    <property type="match status" value="2"/>
</dbReference>
<dbReference type="InterPro" id="IPR001807">
    <property type="entry name" value="ClC"/>
</dbReference>
<dbReference type="EMBL" id="CP009526">
    <property type="protein sequence ID" value="AKB52165.1"/>
    <property type="molecule type" value="Genomic_DNA"/>
</dbReference>
<feature type="transmembrane region" description="Helical" evidence="13">
    <location>
        <begin position="395"/>
        <end position="417"/>
    </location>
</feature>
<dbReference type="KEGG" id="mbw:MSBRW_2912"/>
<dbReference type="Gene3D" id="1.10.3080.10">
    <property type="entry name" value="Clc chloride channel"/>
    <property type="match status" value="1"/>
</dbReference>
<dbReference type="CDD" id="cd00400">
    <property type="entry name" value="Voltage_gated_ClC"/>
    <property type="match status" value="1"/>
</dbReference>
<dbReference type="InterPro" id="IPR046342">
    <property type="entry name" value="CBS_dom_sf"/>
</dbReference>
<keyword evidence="3" id="KW-0028">Amino-acid biosynthesis</keyword>
<feature type="transmembrane region" description="Helical" evidence="13">
    <location>
        <begin position="423"/>
        <end position="444"/>
    </location>
</feature>
<keyword evidence="6" id="KW-0406">Ion transport</keyword>
<dbReference type="PRINTS" id="PR00762">
    <property type="entry name" value="CLCHANNEL"/>
</dbReference>
<feature type="transmembrane region" description="Helical" evidence="13">
    <location>
        <begin position="223"/>
        <end position="243"/>
    </location>
</feature>
<sequence>MLKKREDIKGFKRHEFLEVSPEHISAFHNVKKHPRITEYITRFDTETARVNSIAIIIGLLTGFVIGVYDQTLQYSNTFLGMQQGSPLHEFPHYYVLFVPALGGLLVGIISHFLMKKKYGVDGLIETVTLRGARLNLKDVFLEIFTSIITISSGGALGKEAPGILAGAGTGAFLGRILKSPERQLQILLGCGAAGGIAAAFNAPLAGVVFVVEVIYGELETRTFIPIVISSVFATLVSSTLFGVRPIEIPFYQLVSPYKELGLYLVLGLLAGFVSTLLIRTLYYIKDIFSGIPFHPVLKPALGGLAVGAIGLFYPRVLGMGYDVITDALNNQLTFKLLLILLFLKVLAFSLSLGSGGSGGTIVPSLFTGAMLGGAFWTIANLFFPGAVADQGAYAMVGMGAVFAGTARAPLTAILILFEITRDYNMILPLMFACVLSNVMSNALYPESIFTEGLRRKGFKIRKGREVDIMSSMLVKDAMITYVQTVSEDKSVEALTTLMQVSRHVGFPVLDSKGKLSGIVTLSDLRSKVKSGDVDKKVKDIATQRLEVAYPDETLDAVLKRFASKQIGRLPVVDREDKTRLLGLITRSDIVNAYNKKVVEKVRVHTEYTY</sequence>
<dbReference type="PANTHER" id="PTHR43427">
    <property type="entry name" value="CHLORIDE CHANNEL PROTEIN CLC-E"/>
    <property type="match status" value="1"/>
</dbReference>
<evidence type="ECO:0000256" key="9">
    <source>
        <dbReference type="ARBA" id="ARBA00023173"/>
    </source>
</evidence>
<dbReference type="HOGENOM" id="CLU_015263_5_1_2"/>
<dbReference type="GO" id="GO:0005254">
    <property type="term" value="F:chloride channel activity"/>
    <property type="evidence" value="ECO:0007669"/>
    <property type="project" value="UniProtKB-KW"/>
</dbReference>
<dbReference type="InterPro" id="IPR014743">
    <property type="entry name" value="Cl-channel_core"/>
</dbReference>
<evidence type="ECO:0000256" key="10">
    <source>
        <dbReference type="ARBA" id="ARBA00023214"/>
    </source>
</evidence>
<dbReference type="Pfam" id="PF00654">
    <property type="entry name" value="Voltage_CLC"/>
    <property type="match status" value="1"/>
</dbReference>
<evidence type="ECO:0000313" key="16">
    <source>
        <dbReference type="Proteomes" id="UP000033038"/>
    </source>
</evidence>
<dbReference type="Proteomes" id="UP000033038">
    <property type="component" value="Chromosome"/>
</dbReference>
<feature type="transmembrane region" description="Helical" evidence="13">
    <location>
        <begin position="93"/>
        <end position="114"/>
    </location>
</feature>
<dbReference type="SUPFAM" id="SSF81340">
    <property type="entry name" value="Clc chloride channel"/>
    <property type="match status" value="1"/>
</dbReference>
<evidence type="ECO:0000256" key="12">
    <source>
        <dbReference type="PROSITE-ProRule" id="PRU00703"/>
    </source>
</evidence>
<dbReference type="Pfam" id="PF00571">
    <property type="entry name" value="CBS"/>
    <property type="match status" value="2"/>
</dbReference>
<evidence type="ECO:0000256" key="13">
    <source>
        <dbReference type="SAM" id="Phobius"/>
    </source>
</evidence>
<feature type="transmembrane region" description="Helical" evidence="13">
    <location>
        <begin position="50"/>
        <end position="68"/>
    </location>
</feature>
<dbReference type="InterPro" id="IPR000644">
    <property type="entry name" value="CBS_dom"/>
</dbReference>
<evidence type="ECO:0000259" key="14">
    <source>
        <dbReference type="PROSITE" id="PS51371"/>
    </source>
</evidence>
<proteinExistence type="predicted"/>
<keyword evidence="5 13" id="KW-1133">Transmembrane helix</keyword>